<organism evidence="7 8">
    <name type="scientific">Brucella pecoris</name>
    <dbReference type="NCBI Taxonomy" id="867683"/>
    <lineage>
        <taxon>Bacteria</taxon>
        <taxon>Pseudomonadati</taxon>
        <taxon>Pseudomonadota</taxon>
        <taxon>Alphaproteobacteria</taxon>
        <taxon>Hyphomicrobiales</taxon>
        <taxon>Brucellaceae</taxon>
        <taxon>Brucella/Ochrobactrum group</taxon>
        <taxon>Brucella</taxon>
    </lineage>
</organism>
<dbReference type="Gene3D" id="3.40.190.10">
    <property type="entry name" value="Periplasmic binding protein-like II"/>
    <property type="match status" value="2"/>
</dbReference>
<dbReference type="Proteomes" id="UP000313390">
    <property type="component" value="Unassembled WGS sequence"/>
</dbReference>
<dbReference type="Gene3D" id="1.10.10.10">
    <property type="entry name" value="Winged helix-like DNA-binding domain superfamily/Winged helix DNA-binding domain"/>
    <property type="match status" value="1"/>
</dbReference>
<comment type="caution">
    <text evidence="7">The sequence shown here is derived from an EMBL/GenBank/DDBJ whole genome shotgun (WGS) entry which is preliminary data.</text>
</comment>
<keyword evidence="4" id="KW-0804">Transcription</keyword>
<evidence type="ECO:0000256" key="4">
    <source>
        <dbReference type="ARBA" id="ARBA00023163"/>
    </source>
</evidence>
<dbReference type="PANTHER" id="PTHR30579:SF7">
    <property type="entry name" value="HTH-TYPE TRANSCRIPTIONAL REGULATOR LRHA-RELATED"/>
    <property type="match status" value="1"/>
</dbReference>
<evidence type="ECO:0000256" key="1">
    <source>
        <dbReference type="ARBA" id="ARBA00009437"/>
    </source>
</evidence>
<evidence type="ECO:0000313" key="6">
    <source>
        <dbReference type="EMBL" id="MBB4096051.1"/>
    </source>
</evidence>
<dbReference type="InterPro" id="IPR005119">
    <property type="entry name" value="LysR_subst-bd"/>
</dbReference>
<comment type="similarity">
    <text evidence="1">Belongs to the LysR transcriptional regulatory family.</text>
</comment>
<evidence type="ECO:0000256" key="3">
    <source>
        <dbReference type="ARBA" id="ARBA00023125"/>
    </source>
</evidence>
<evidence type="ECO:0000259" key="5">
    <source>
        <dbReference type="PROSITE" id="PS50931"/>
    </source>
</evidence>
<sequence length="287" mass="30954">MQASLDPRLLQTFVRAAQTGSLSTAALQVGRTQSAVTMQMQRLEEALGQTLMHRSGSGVRLTSAGEKFLTYAERILKAHEEALAAFSDHGLKGSIVFGCPEDYLLAFFPKIFRSFGVNHSNVDIKVVAAPTVELRSLLHSGQVDLALISTLNPNEVNDIIRTEAMVWVGAKATLEEHEFGDKIPLALPASNAMDHRAACDAMAKAGLQYSVSYASNSIAGLIAVSRSGLAISVMTKNAVPRDLHIIHEPLPSLPLLGMKLVLAKDEVSAETQVFMQHIRTSLGAIRL</sequence>
<dbReference type="SUPFAM" id="SSF46785">
    <property type="entry name" value="Winged helix' DNA-binding domain"/>
    <property type="match status" value="1"/>
</dbReference>
<dbReference type="EMBL" id="JACIEX010000017">
    <property type="protein sequence ID" value="MBB4096051.1"/>
    <property type="molecule type" value="Genomic_DNA"/>
</dbReference>
<dbReference type="SUPFAM" id="SSF53850">
    <property type="entry name" value="Periplasmic binding protein-like II"/>
    <property type="match status" value="1"/>
</dbReference>
<dbReference type="InterPro" id="IPR036390">
    <property type="entry name" value="WH_DNA-bd_sf"/>
</dbReference>
<dbReference type="Proteomes" id="UP000553980">
    <property type="component" value="Unassembled WGS sequence"/>
</dbReference>
<evidence type="ECO:0000313" key="7">
    <source>
        <dbReference type="EMBL" id="TNV08926.1"/>
    </source>
</evidence>
<dbReference type="OrthoDB" id="1631201at2"/>
<dbReference type="InterPro" id="IPR036388">
    <property type="entry name" value="WH-like_DNA-bd_sf"/>
</dbReference>
<dbReference type="RefSeq" id="WP_140022918.1">
    <property type="nucleotide sequence ID" value="NZ_JACIEX010000017.1"/>
</dbReference>
<proteinExistence type="inferred from homology"/>
<protein>
    <submittedName>
        <fullName evidence="6">DNA-binding transcriptional LysR family regulator</fullName>
    </submittedName>
    <submittedName>
        <fullName evidence="7">LysR family transcriptional regulator</fullName>
    </submittedName>
</protein>
<keyword evidence="2" id="KW-0805">Transcription regulation</keyword>
<dbReference type="FunFam" id="1.10.10.10:FF:000001">
    <property type="entry name" value="LysR family transcriptional regulator"/>
    <property type="match status" value="1"/>
</dbReference>
<dbReference type="PANTHER" id="PTHR30579">
    <property type="entry name" value="TRANSCRIPTIONAL REGULATOR"/>
    <property type="match status" value="1"/>
</dbReference>
<dbReference type="InterPro" id="IPR050176">
    <property type="entry name" value="LTTR"/>
</dbReference>
<name>A0A5C5CDS9_9HYPH</name>
<gene>
    <name evidence="7" type="ORF">FIB18_22440</name>
    <name evidence="6" type="ORF">GGQ79_004604</name>
</gene>
<dbReference type="Pfam" id="PF00126">
    <property type="entry name" value="HTH_1"/>
    <property type="match status" value="1"/>
</dbReference>
<dbReference type="AlphaFoldDB" id="A0A5C5CDS9"/>
<dbReference type="GO" id="GO:0003700">
    <property type="term" value="F:DNA-binding transcription factor activity"/>
    <property type="evidence" value="ECO:0007669"/>
    <property type="project" value="InterPro"/>
</dbReference>
<dbReference type="PROSITE" id="PS50931">
    <property type="entry name" value="HTH_LYSR"/>
    <property type="match status" value="1"/>
</dbReference>
<evidence type="ECO:0000256" key="2">
    <source>
        <dbReference type="ARBA" id="ARBA00023015"/>
    </source>
</evidence>
<keyword evidence="3 6" id="KW-0238">DNA-binding</keyword>
<keyword evidence="9" id="KW-1185">Reference proteome</keyword>
<dbReference type="Pfam" id="PF03466">
    <property type="entry name" value="LysR_substrate"/>
    <property type="match status" value="1"/>
</dbReference>
<dbReference type="InterPro" id="IPR000847">
    <property type="entry name" value="LysR_HTH_N"/>
</dbReference>
<dbReference type="GO" id="GO:0003677">
    <property type="term" value="F:DNA binding"/>
    <property type="evidence" value="ECO:0007669"/>
    <property type="project" value="UniProtKB-KW"/>
</dbReference>
<evidence type="ECO:0000313" key="8">
    <source>
        <dbReference type="Proteomes" id="UP000313390"/>
    </source>
</evidence>
<feature type="domain" description="HTH lysR-type" evidence="5">
    <location>
        <begin position="5"/>
        <end position="62"/>
    </location>
</feature>
<reference evidence="6 9" key="3">
    <citation type="submission" date="2020-08" db="EMBL/GenBank/DDBJ databases">
        <title>Genomic Encyclopedia of Type Strains, Phase IV (KMG-IV): sequencing the most valuable type-strain genomes for metagenomic binning, comparative biology and taxonomic classification.</title>
        <authorList>
            <person name="Goeker M."/>
        </authorList>
    </citation>
    <scope>NUCLEOTIDE SEQUENCE [LARGE SCALE GENOMIC DNA]</scope>
    <source>
        <strain evidence="6 9">DSM 23868</strain>
    </source>
</reference>
<dbReference type="EMBL" id="VEWK01000018">
    <property type="protein sequence ID" value="TNV08926.1"/>
    <property type="molecule type" value="Genomic_DNA"/>
</dbReference>
<evidence type="ECO:0000313" key="9">
    <source>
        <dbReference type="Proteomes" id="UP000553980"/>
    </source>
</evidence>
<accession>A0A5C5CDS9</accession>
<reference evidence="7 8" key="1">
    <citation type="journal article" date="2011" name="Int. J. Syst. Evol. Microbiol.">
        <title>Ochrobactrum pecoris sp. nov., isolated from farm animals.</title>
        <authorList>
            <person name="Kampfer P."/>
            <person name="Huber B."/>
            <person name="Busse H.J."/>
            <person name="Scholz H.C."/>
            <person name="Tomaso H."/>
            <person name="Hotzel H."/>
            <person name="Melzer F."/>
        </authorList>
    </citation>
    <scope>NUCLEOTIDE SEQUENCE [LARGE SCALE GENOMIC DNA]</scope>
    <source>
        <strain evidence="7 8">08RB2639</strain>
    </source>
</reference>
<reference evidence="7" key="2">
    <citation type="submission" date="2019-06" db="EMBL/GenBank/DDBJ databases">
        <authorList>
            <person name="Hu M."/>
        </authorList>
    </citation>
    <scope>NUCLEOTIDE SEQUENCE</scope>
    <source>
        <strain evidence="7">08RB2639</strain>
    </source>
</reference>